<dbReference type="Proteomes" id="UP001500124">
    <property type="component" value="Unassembled WGS sequence"/>
</dbReference>
<reference evidence="3" key="1">
    <citation type="journal article" date="2019" name="Int. J. Syst. Evol. Microbiol.">
        <title>The Global Catalogue of Microorganisms (GCM) 10K type strain sequencing project: providing services to taxonomists for standard genome sequencing and annotation.</title>
        <authorList>
            <consortium name="The Broad Institute Genomics Platform"/>
            <consortium name="The Broad Institute Genome Sequencing Center for Infectious Disease"/>
            <person name="Wu L."/>
            <person name="Ma J."/>
        </authorList>
    </citation>
    <scope>NUCLEOTIDE SEQUENCE [LARGE SCALE GENOMIC DNA]</scope>
    <source>
        <strain evidence="3">JCM 18410</strain>
    </source>
</reference>
<feature type="compositionally biased region" description="Polar residues" evidence="1">
    <location>
        <begin position="96"/>
        <end position="105"/>
    </location>
</feature>
<evidence type="ECO:0000313" key="3">
    <source>
        <dbReference type="Proteomes" id="UP001500124"/>
    </source>
</evidence>
<gene>
    <name evidence="2" type="ORF">GCM10023336_06550</name>
</gene>
<organism evidence="2 3">
    <name type="scientific">Streptomyces similanensis</name>
    <dbReference type="NCBI Taxonomy" id="1274988"/>
    <lineage>
        <taxon>Bacteria</taxon>
        <taxon>Bacillati</taxon>
        <taxon>Actinomycetota</taxon>
        <taxon>Actinomycetes</taxon>
        <taxon>Kitasatosporales</taxon>
        <taxon>Streptomycetaceae</taxon>
        <taxon>Streptomyces</taxon>
    </lineage>
</organism>
<name>A0ABP9JXA3_9ACTN</name>
<sequence length="121" mass="12909">MRRGRQRGGVPYGALRRGRTGAHGAGAGRGDEQQRAEGAGRPETGGRRARWARWAGGEGFAVRAGSRSVVPSHMRSLYVRTGTGGLVHGPRLLTTVPQERSNSPSPGEIIRKGGRGTAWER</sequence>
<feature type="compositionally biased region" description="Basic and acidic residues" evidence="1">
    <location>
        <begin position="29"/>
        <end position="46"/>
    </location>
</feature>
<evidence type="ECO:0000256" key="1">
    <source>
        <dbReference type="SAM" id="MobiDB-lite"/>
    </source>
</evidence>
<comment type="caution">
    <text evidence="2">The sequence shown here is derived from an EMBL/GenBank/DDBJ whole genome shotgun (WGS) entry which is preliminary data.</text>
</comment>
<accession>A0ABP9JXA3</accession>
<evidence type="ECO:0000313" key="2">
    <source>
        <dbReference type="EMBL" id="GAA5044263.1"/>
    </source>
</evidence>
<keyword evidence="3" id="KW-1185">Reference proteome</keyword>
<protein>
    <submittedName>
        <fullName evidence="2">Uncharacterized protein</fullName>
    </submittedName>
</protein>
<feature type="region of interest" description="Disordered" evidence="1">
    <location>
        <begin position="96"/>
        <end position="121"/>
    </location>
</feature>
<feature type="region of interest" description="Disordered" evidence="1">
    <location>
        <begin position="1"/>
        <end position="48"/>
    </location>
</feature>
<dbReference type="EMBL" id="BAABKC010000009">
    <property type="protein sequence ID" value="GAA5044263.1"/>
    <property type="molecule type" value="Genomic_DNA"/>
</dbReference>
<proteinExistence type="predicted"/>